<accession>A0A6N1AXA0</accession>
<comment type="similarity">
    <text evidence="1">Belongs to the outer membrane factor (OMF) (TC 1.B.17) family.</text>
</comment>
<keyword evidence="2" id="KW-0732">Signal</keyword>
<protein>
    <submittedName>
        <fullName evidence="3">TolC family protein</fullName>
    </submittedName>
</protein>
<dbReference type="Pfam" id="PF02321">
    <property type="entry name" value="OEP"/>
    <property type="match status" value="2"/>
</dbReference>
<evidence type="ECO:0000313" key="4">
    <source>
        <dbReference type="Proteomes" id="UP000509702"/>
    </source>
</evidence>
<organism evidence="3 4">
    <name type="scientific">Azospirillum oryzae</name>
    <dbReference type="NCBI Taxonomy" id="286727"/>
    <lineage>
        <taxon>Bacteria</taxon>
        <taxon>Pseudomonadati</taxon>
        <taxon>Pseudomonadota</taxon>
        <taxon>Alphaproteobacteria</taxon>
        <taxon>Rhodospirillales</taxon>
        <taxon>Azospirillaceae</taxon>
        <taxon>Azospirillum</taxon>
    </lineage>
</organism>
<dbReference type="KEGG" id="aoz:HUE56_30510"/>
<feature type="chain" id="PRO_5026676600" evidence="2">
    <location>
        <begin position="30"/>
        <end position="423"/>
    </location>
</feature>
<geneLocation type="plasmid" evidence="3 4">
    <name>unnamed7</name>
</geneLocation>
<dbReference type="InterPro" id="IPR010131">
    <property type="entry name" value="MdtP/NodT-like"/>
</dbReference>
<name>A0A6N1AXA0_9PROT</name>
<evidence type="ECO:0000256" key="1">
    <source>
        <dbReference type="ARBA" id="ARBA00007613"/>
    </source>
</evidence>
<evidence type="ECO:0000256" key="2">
    <source>
        <dbReference type="SAM" id="SignalP"/>
    </source>
</evidence>
<dbReference type="PANTHER" id="PTHR30203:SF24">
    <property type="entry name" value="BLR4935 PROTEIN"/>
    <property type="match status" value="1"/>
</dbReference>
<dbReference type="GO" id="GO:0015562">
    <property type="term" value="F:efflux transmembrane transporter activity"/>
    <property type="evidence" value="ECO:0007669"/>
    <property type="project" value="InterPro"/>
</dbReference>
<evidence type="ECO:0000313" key="3">
    <source>
        <dbReference type="EMBL" id="QKS54827.1"/>
    </source>
</evidence>
<keyword evidence="3" id="KW-0614">Plasmid</keyword>
<dbReference type="AlphaFoldDB" id="A0A6N1AXA0"/>
<gene>
    <name evidence="3" type="ORF">HUE56_30510</name>
</gene>
<keyword evidence="4" id="KW-1185">Reference proteome</keyword>
<dbReference type="SUPFAM" id="SSF56954">
    <property type="entry name" value="Outer membrane efflux proteins (OEP)"/>
    <property type="match status" value="1"/>
</dbReference>
<dbReference type="Proteomes" id="UP000509702">
    <property type="component" value="Plasmid unnamed7"/>
</dbReference>
<dbReference type="EMBL" id="CP054622">
    <property type="protein sequence ID" value="QKS54827.1"/>
    <property type="molecule type" value="Genomic_DNA"/>
</dbReference>
<sequence length="423" mass="46483">MTDTHRTRLARALLTMTAALLIGSGAAAAVEPNTDIARFIETARRMNPEVAATALETDAATVRIASAGALDDPKFKVELELPRSGPGYLPRYRAGQELYQVRQMFPLWGKRDLKQEIAAADSRKAATAQAEVANQIAYRVKVAYAEYHAAHLAADETRKLLGTVRRLSDLARARYAQGPGKQQDITGANAEAGALTAELARMDADRHRAQVRLNGLLARSPETPLPAKPLPRPVPPLETLPADALVDRARSDFPAVRAQLAQIDSADGSRRLAEKNGYPDVELGLGAIRRDGRFDGYQAMVEVNIPLYADRRQAEQREAASMAGAARAKLEQIRLDVATDVHEAYAMLAALKERKRIVREITLPQARIALEAATRGYELSREEFANLLQAEQTLRRALVEYVNVTFEEQVRLAEIERLVGGEL</sequence>
<dbReference type="RefSeq" id="WP_174757577.1">
    <property type="nucleotide sequence ID" value="NZ_BSOV01000001.1"/>
</dbReference>
<proteinExistence type="inferred from homology"/>
<dbReference type="PANTHER" id="PTHR30203">
    <property type="entry name" value="OUTER MEMBRANE CATION EFFLUX PROTEIN"/>
    <property type="match status" value="1"/>
</dbReference>
<reference evidence="3 4" key="1">
    <citation type="submission" date="2020-06" db="EMBL/GenBank/DDBJ databases">
        <title>Complete genome of Azosprillum oryzae KACC14407.</title>
        <authorList>
            <person name="Kim M."/>
            <person name="Park Y.-J."/>
            <person name="Shin J.-H."/>
        </authorList>
    </citation>
    <scope>NUCLEOTIDE SEQUENCE [LARGE SCALE GENOMIC DNA]</scope>
    <source>
        <strain evidence="3 4">KACC 14407</strain>
        <plasmid evidence="3 4">unnamed7</plasmid>
    </source>
</reference>
<feature type="signal peptide" evidence="2">
    <location>
        <begin position="1"/>
        <end position="29"/>
    </location>
</feature>
<dbReference type="Gene3D" id="1.20.1600.10">
    <property type="entry name" value="Outer membrane efflux proteins (OEP)"/>
    <property type="match status" value="1"/>
</dbReference>
<dbReference type="InterPro" id="IPR003423">
    <property type="entry name" value="OMP_efflux"/>
</dbReference>